<gene>
    <name evidence="2" type="ORF">KSW38_14600</name>
</gene>
<sequence>MATVEGLERLPEGPVRRMFAASGRHDLDALVAEFADDYVNITPVHPERNFTGSAQVRANWTSIFAGVPDFTPVIVDAAEGRHGTVWVEWGSRGTRRDATPVELAGVAIFTVRRERIASVHFYLEPVERSSGDIDDAVRATAGAGLEPGAVLPTSQAS</sequence>
<dbReference type="EMBL" id="JAHOPC010000008">
    <property type="protein sequence ID" value="MBU8867518.1"/>
    <property type="molecule type" value="Genomic_DNA"/>
</dbReference>
<name>A0ABS6I9J3_9MICC</name>
<organism evidence="2 3">
    <name type="scientific">Paenarthrobacter aromaticivorans</name>
    <dbReference type="NCBI Taxonomy" id="2849150"/>
    <lineage>
        <taxon>Bacteria</taxon>
        <taxon>Bacillati</taxon>
        <taxon>Actinomycetota</taxon>
        <taxon>Actinomycetes</taxon>
        <taxon>Micrococcales</taxon>
        <taxon>Micrococcaceae</taxon>
        <taxon>Paenarthrobacter</taxon>
    </lineage>
</organism>
<evidence type="ECO:0000313" key="2">
    <source>
        <dbReference type="EMBL" id="MBU8867518.1"/>
    </source>
</evidence>
<evidence type="ECO:0000259" key="1">
    <source>
        <dbReference type="Pfam" id="PF12680"/>
    </source>
</evidence>
<proteinExistence type="predicted"/>
<accession>A0ABS6I9J3</accession>
<dbReference type="Pfam" id="PF12680">
    <property type="entry name" value="SnoaL_2"/>
    <property type="match status" value="1"/>
</dbReference>
<dbReference type="InterPro" id="IPR037401">
    <property type="entry name" value="SnoaL-like"/>
</dbReference>
<keyword evidence="3" id="KW-1185">Reference proteome</keyword>
<protein>
    <submittedName>
        <fullName evidence="2">Nuclear transport factor 2 family protein</fullName>
    </submittedName>
</protein>
<comment type="caution">
    <text evidence="2">The sequence shown here is derived from an EMBL/GenBank/DDBJ whole genome shotgun (WGS) entry which is preliminary data.</text>
</comment>
<feature type="domain" description="SnoaL-like" evidence="1">
    <location>
        <begin position="15"/>
        <end position="118"/>
    </location>
</feature>
<dbReference type="RefSeq" id="WP_216925631.1">
    <property type="nucleotide sequence ID" value="NZ_JAHOPC010000008.1"/>
</dbReference>
<reference evidence="2 3" key="1">
    <citation type="submission" date="2021-06" db="EMBL/GenBank/DDBJ databases">
        <authorList>
            <person name="Jeong J.W."/>
        </authorList>
    </citation>
    <scope>NUCLEOTIDE SEQUENCE [LARGE SCALE GENOMIC DNA]</scope>
    <source>
        <strain evidence="2 3">MMS21-TAE1-1</strain>
    </source>
</reference>
<dbReference type="Proteomes" id="UP000824166">
    <property type="component" value="Unassembled WGS sequence"/>
</dbReference>
<evidence type="ECO:0000313" key="3">
    <source>
        <dbReference type="Proteomes" id="UP000824166"/>
    </source>
</evidence>